<comment type="caution">
    <text evidence="1">The sequence shown here is derived from an EMBL/GenBank/DDBJ whole genome shotgun (WGS) entry which is preliminary data.</text>
</comment>
<gene>
    <name evidence="1" type="ORF">NU08_3438</name>
</gene>
<sequence length="119" mass="14243">MKKFELYWRDLNIGSIVKTYFDMRDFGVITYKFNYLAELPENKHLADFIKHSILESILIEEGDEEANDKMAEIAEREFLDLINTTDWYLINEKGEKKIILCPMFHEDDGITWMLDSDYF</sequence>
<dbReference type="AlphaFoldDB" id="A0A444VVY4"/>
<dbReference type="EMBL" id="JUIV01000015">
    <property type="protein sequence ID" value="RYJ37446.1"/>
    <property type="molecule type" value="Genomic_DNA"/>
</dbReference>
<name>A0A444VVY4_9FLAO</name>
<evidence type="ECO:0000313" key="1">
    <source>
        <dbReference type="EMBL" id="RYJ37446.1"/>
    </source>
</evidence>
<protein>
    <submittedName>
        <fullName evidence="1">Uncharacterized protein</fullName>
    </submittedName>
</protein>
<accession>A0A444VVY4</accession>
<reference evidence="1 2" key="1">
    <citation type="submission" date="2014-12" db="EMBL/GenBank/DDBJ databases">
        <title>Genome sequence of Flavobacterium anhuiense RCM74.</title>
        <authorList>
            <person name="Kim J.F."/>
            <person name="Song J.Y."/>
            <person name="Kwak M.-J."/>
            <person name="Lee S.-W."/>
        </authorList>
    </citation>
    <scope>NUCLEOTIDE SEQUENCE [LARGE SCALE GENOMIC DNA]</scope>
    <source>
        <strain evidence="1 2">RCM74</strain>
    </source>
</reference>
<proteinExistence type="predicted"/>
<evidence type="ECO:0000313" key="2">
    <source>
        <dbReference type="Proteomes" id="UP000290433"/>
    </source>
</evidence>
<dbReference type="OrthoDB" id="1358374at2"/>
<dbReference type="Proteomes" id="UP000290433">
    <property type="component" value="Unassembled WGS sequence"/>
</dbReference>
<organism evidence="1 2">
    <name type="scientific">Flavobacterium anhuiense</name>
    <dbReference type="NCBI Taxonomy" id="459526"/>
    <lineage>
        <taxon>Bacteria</taxon>
        <taxon>Pseudomonadati</taxon>
        <taxon>Bacteroidota</taxon>
        <taxon>Flavobacteriia</taxon>
        <taxon>Flavobacteriales</taxon>
        <taxon>Flavobacteriaceae</taxon>
        <taxon>Flavobacterium</taxon>
    </lineage>
</organism>
<dbReference type="RefSeq" id="WP_129748222.1">
    <property type="nucleotide sequence ID" value="NZ_JUIV01000015.1"/>
</dbReference>